<dbReference type="EMBL" id="CAJOBP010002904">
    <property type="protein sequence ID" value="CAF4380126.1"/>
    <property type="molecule type" value="Genomic_DNA"/>
</dbReference>
<evidence type="ECO:0000313" key="6">
    <source>
        <dbReference type="EMBL" id="CAF4906550.1"/>
    </source>
</evidence>
<dbReference type="EMBL" id="CAJOBO010005410">
    <property type="protein sequence ID" value="CAF4543680.1"/>
    <property type="molecule type" value="Genomic_DNA"/>
</dbReference>
<evidence type="ECO:0000313" key="7">
    <source>
        <dbReference type="Proteomes" id="UP000663873"/>
    </source>
</evidence>
<keyword evidence="7" id="KW-1185">Reference proteome</keyword>
<dbReference type="EMBL" id="CAJNYD010004797">
    <property type="protein sequence ID" value="CAF3633022.1"/>
    <property type="molecule type" value="Genomic_DNA"/>
</dbReference>
<reference evidence="4" key="1">
    <citation type="submission" date="2021-02" db="EMBL/GenBank/DDBJ databases">
        <authorList>
            <person name="Nowell W R."/>
        </authorList>
    </citation>
    <scope>NUCLEOTIDE SEQUENCE</scope>
</reference>
<evidence type="ECO:0000313" key="2">
    <source>
        <dbReference type="EMBL" id="CAF3513643.1"/>
    </source>
</evidence>
<evidence type="ECO:0000313" key="1">
    <source>
        <dbReference type="EMBL" id="CAF3416789.1"/>
    </source>
</evidence>
<dbReference type="Proteomes" id="UP000663825">
    <property type="component" value="Unassembled WGS sequence"/>
</dbReference>
<evidence type="ECO:0000313" key="5">
    <source>
        <dbReference type="EMBL" id="CAF4543680.1"/>
    </source>
</evidence>
<dbReference type="AlphaFoldDB" id="A0A820MVE7"/>
<sequence length="89" mass="10280">MFSYDLFSVGDDLLPSTPINVPIAVSGGEKEENVEEPFLNRSKQLTTINDFFRIRMFNGHHDLQSECQNEVLEFVKQNLKDLVKYLSNK</sequence>
<accession>A0A820MVE7</accession>
<protein>
    <submittedName>
        <fullName evidence="4">Uncharacterized protein</fullName>
    </submittedName>
</protein>
<dbReference type="Proteomes" id="UP000663833">
    <property type="component" value="Unassembled WGS sequence"/>
</dbReference>
<dbReference type="Proteomes" id="UP000663851">
    <property type="component" value="Unassembled WGS sequence"/>
</dbReference>
<dbReference type="EMBL" id="CAJNXB010005293">
    <property type="protein sequence ID" value="CAF3416789.1"/>
    <property type="molecule type" value="Genomic_DNA"/>
</dbReference>
<dbReference type="EMBL" id="CAJNYT010002982">
    <property type="protein sequence ID" value="CAF3513643.1"/>
    <property type="molecule type" value="Genomic_DNA"/>
</dbReference>
<evidence type="ECO:0000313" key="3">
    <source>
        <dbReference type="EMBL" id="CAF3633022.1"/>
    </source>
</evidence>
<dbReference type="Proteomes" id="UP000663873">
    <property type="component" value="Unassembled WGS sequence"/>
</dbReference>
<dbReference type="Proteomes" id="UP000663872">
    <property type="component" value="Unassembled WGS sequence"/>
</dbReference>
<name>A0A820MVE7_9BILA</name>
<dbReference type="EMBL" id="CAJOBR010012772">
    <property type="protein sequence ID" value="CAF4906550.1"/>
    <property type="molecule type" value="Genomic_DNA"/>
</dbReference>
<comment type="caution">
    <text evidence="4">The sequence shown here is derived from an EMBL/GenBank/DDBJ whole genome shotgun (WGS) entry which is preliminary data.</text>
</comment>
<organism evidence="4 7">
    <name type="scientific">Rotaria socialis</name>
    <dbReference type="NCBI Taxonomy" id="392032"/>
    <lineage>
        <taxon>Eukaryota</taxon>
        <taxon>Metazoa</taxon>
        <taxon>Spiralia</taxon>
        <taxon>Gnathifera</taxon>
        <taxon>Rotifera</taxon>
        <taxon>Eurotatoria</taxon>
        <taxon>Bdelloidea</taxon>
        <taxon>Philodinida</taxon>
        <taxon>Philodinidae</taxon>
        <taxon>Rotaria</taxon>
    </lineage>
</organism>
<gene>
    <name evidence="2" type="ORF">GRG538_LOCUS18335</name>
    <name evidence="5" type="ORF">HFQ381_LOCUS30473</name>
    <name evidence="3" type="ORF">LUA448_LOCUS32022</name>
    <name evidence="6" type="ORF">QYT958_LOCUS30982</name>
    <name evidence="1" type="ORF">TIS948_LOCUS29090</name>
    <name evidence="4" type="ORF">UJA718_LOCUS17695</name>
</gene>
<dbReference type="Proteomes" id="UP000663848">
    <property type="component" value="Unassembled WGS sequence"/>
</dbReference>
<proteinExistence type="predicted"/>
<evidence type="ECO:0000313" key="4">
    <source>
        <dbReference type="EMBL" id="CAF4380126.1"/>
    </source>
</evidence>